<reference evidence="3" key="1">
    <citation type="journal article" date="2023" name="Mol. Biol. Evol.">
        <title>Third-Generation Sequencing Reveals the Adaptive Role of the Epigenome in Three Deep-Sea Polychaetes.</title>
        <authorList>
            <person name="Perez M."/>
            <person name="Aroh O."/>
            <person name="Sun Y."/>
            <person name="Lan Y."/>
            <person name="Juniper S.K."/>
            <person name="Young C.R."/>
            <person name="Angers B."/>
            <person name="Qian P.Y."/>
        </authorList>
    </citation>
    <scope>NUCLEOTIDE SEQUENCE</scope>
    <source>
        <strain evidence="3">R07B-5</strain>
    </source>
</reference>
<feature type="coiled-coil region" evidence="1">
    <location>
        <begin position="386"/>
        <end position="471"/>
    </location>
</feature>
<feature type="region of interest" description="Disordered" evidence="2">
    <location>
        <begin position="599"/>
        <end position="668"/>
    </location>
</feature>
<keyword evidence="4" id="KW-1185">Reference proteome</keyword>
<comment type="caution">
    <text evidence="3">The sequence shown here is derived from an EMBL/GenBank/DDBJ whole genome shotgun (WGS) entry which is preliminary data.</text>
</comment>
<dbReference type="PANTHER" id="PTHR34649">
    <property type="entry name" value="CILIA- AND FLAGELLA-ASSOCIATED PROTEIN 99"/>
    <property type="match status" value="1"/>
</dbReference>
<gene>
    <name evidence="3" type="ORF">NP493_1173g00013</name>
</gene>
<dbReference type="Proteomes" id="UP001209878">
    <property type="component" value="Unassembled WGS sequence"/>
</dbReference>
<evidence type="ECO:0000256" key="1">
    <source>
        <dbReference type="SAM" id="Coils"/>
    </source>
</evidence>
<evidence type="ECO:0008006" key="5">
    <source>
        <dbReference type="Google" id="ProtNLM"/>
    </source>
</evidence>
<evidence type="ECO:0000256" key="2">
    <source>
        <dbReference type="SAM" id="MobiDB-lite"/>
    </source>
</evidence>
<dbReference type="EMBL" id="JAODUO010001171">
    <property type="protein sequence ID" value="KAK2169827.1"/>
    <property type="molecule type" value="Genomic_DNA"/>
</dbReference>
<name>A0AAD9KEK3_RIDPI</name>
<dbReference type="PANTHER" id="PTHR34649:SF1">
    <property type="entry name" value="CILIA- AND FLAGELLA-ASSOCIATED PROTEIN 99"/>
    <property type="match status" value="1"/>
</dbReference>
<dbReference type="InterPro" id="IPR039341">
    <property type="entry name" value="CFAP99"/>
</dbReference>
<feature type="compositionally biased region" description="Basic and acidic residues" evidence="2">
    <location>
        <begin position="627"/>
        <end position="645"/>
    </location>
</feature>
<evidence type="ECO:0000313" key="3">
    <source>
        <dbReference type="EMBL" id="KAK2169827.1"/>
    </source>
</evidence>
<accession>A0AAD9KEK3</accession>
<sequence>MAVNLSYGDLVQCCLEVIQSFNPITDAPEDHVNQYLKQFSLSLTQELGESEQTFVMEVFSGCIRYSRVLRVVLDGFYNRDGKTILRSEQNLYLVFTYLALFRLDELGIDVFRKMVLSQDINKMYRFLNFFLDDKNLRTWMKDEWNKQYDAAFVQSDLLSPILRWHPVLMKFVAQLKSKVDNMSAKKRTKTAATVLEPFNLTKPRPRGVPMPEIIPTLRKHSGVPQTTYSEPREQIEISAIQEMNRRQAEEQLMEASRSQFACANPEKSAKTKQRLAKIITEEEQKLQFNKSKAMPAPPRKICENAPVKLNTVTILREGRLYKKREEEELKRLEGYEAGAKDKTEFLEWQRRMKAKDTAEQLAEIEKRRLGGKMSYEEAILSREKIAEENRRKVAEMKEKAAKYMQDYMEQKLEEEQQQKRLVEGVLSTHENAKEAKKRMKEYKGKIVQEVTEELKDLMKQALEEAEVEMKQRMHIIHEIRALESTRSVRHAKMVDLSSTGGHKLLGEMSIVELRERLALFEEEEREKEERKRDDIIEAKQAKHKMLVSTIEMISRHRTEQNRAAAIKMETLKSCHSKKPEIHDEKVADLQRRLEEKRAERLQKQEMSRRGVDKRSLQRLRQLSTSKKISEENRWRELEESRERSARVCGQGPDKSAKATNRNVALAMY</sequence>
<dbReference type="AlphaFoldDB" id="A0AAD9KEK3"/>
<organism evidence="3 4">
    <name type="scientific">Ridgeia piscesae</name>
    <name type="common">Tubeworm</name>
    <dbReference type="NCBI Taxonomy" id="27915"/>
    <lineage>
        <taxon>Eukaryota</taxon>
        <taxon>Metazoa</taxon>
        <taxon>Spiralia</taxon>
        <taxon>Lophotrochozoa</taxon>
        <taxon>Annelida</taxon>
        <taxon>Polychaeta</taxon>
        <taxon>Sedentaria</taxon>
        <taxon>Canalipalpata</taxon>
        <taxon>Sabellida</taxon>
        <taxon>Siboglinidae</taxon>
        <taxon>Ridgeia</taxon>
    </lineage>
</organism>
<keyword evidence="1" id="KW-0175">Coiled coil</keyword>
<protein>
    <recommendedName>
        <fullName evidence="5">Cilia- and flagella-associated protein 99</fullName>
    </recommendedName>
</protein>
<feature type="compositionally biased region" description="Basic and acidic residues" evidence="2">
    <location>
        <begin position="599"/>
        <end position="615"/>
    </location>
</feature>
<evidence type="ECO:0000313" key="4">
    <source>
        <dbReference type="Proteomes" id="UP001209878"/>
    </source>
</evidence>
<proteinExistence type="predicted"/>